<dbReference type="Gene3D" id="2.40.10.120">
    <property type="match status" value="1"/>
</dbReference>
<dbReference type="InterPro" id="IPR009003">
    <property type="entry name" value="Peptidase_S1_PA"/>
</dbReference>
<feature type="signal peptide" evidence="1">
    <location>
        <begin position="1"/>
        <end position="42"/>
    </location>
</feature>
<feature type="chain" id="PRO_5024400860" description="Serine protease" evidence="1">
    <location>
        <begin position="43"/>
        <end position="340"/>
    </location>
</feature>
<keyword evidence="1" id="KW-0732">Signal</keyword>
<dbReference type="SUPFAM" id="SSF50494">
    <property type="entry name" value="Trypsin-like serine proteases"/>
    <property type="match status" value="1"/>
</dbReference>
<sequence>MQVNIENIRRHWKCNHNRYGRAMIRVILAFHLALLASGTGLAAEGAVCPDMERPFAAPASEVVEVIAEWFGNRGYTIHKEHPRPGVVHLKAWNARDNWEITVRPRSALAAVATVVHVNAANGGSTCRQLREYVDGYLLSAAPGLPPVAANRTRTVPTAVLDHMEAAVCIRARSEKSSIQCSGFIVDPAGLVLCTAHDLNGHQRVTLTFNDGTSAPGEVTRLDLRRDLALVECLAGDFGFVPLSGGRNLLGMGESVFSIGCPNNLRGTLTSGTVNGPPRRVADQPYWQVNMDIFPGSSGSPVFDARGRLVAVVKGRYRGTSTVGFLIPLETVYAFLLNSRN</sequence>
<dbReference type="PRINTS" id="PR00834">
    <property type="entry name" value="PROTEASES2C"/>
</dbReference>
<evidence type="ECO:0000313" key="2">
    <source>
        <dbReference type="EMBL" id="BBO75510.1"/>
    </source>
</evidence>
<organism evidence="2 3">
    <name type="scientific">Desulfosarcina widdelii</name>
    <dbReference type="NCBI Taxonomy" id="947919"/>
    <lineage>
        <taxon>Bacteria</taxon>
        <taxon>Pseudomonadati</taxon>
        <taxon>Thermodesulfobacteriota</taxon>
        <taxon>Desulfobacteria</taxon>
        <taxon>Desulfobacterales</taxon>
        <taxon>Desulfosarcinaceae</taxon>
        <taxon>Desulfosarcina</taxon>
    </lineage>
</organism>
<evidence type="ECO:0008006" key="4">
    <source>
        <dbReference type="Google" id="ProtNLM"/>
    </source>
</evidence>
<accession>A0A5K7Z493</accession>
<dbReference type="KEGG" id="dwd:DSCW_29270"/>
<evidence type="ECO:0000313" key="3">
    <source>
        <dbReference type="Proteomes" id="UP000427769"/>
    </source>
</evidence>
<keyword evidence="3" id="KW-1185">Reference proteome</keyword>
<dbReference type="EMBL" id="AP021875">
    <property type="protein sequence ID" value="BBO75510.1"/>
    <property type="molecule type" value="Genomic_DNA"/>
</dbReference>
<protein>
    <recommendedName>
        <fullName evidence="4">Serine protease</fullName>
    </recommendedName>
</protein>
<dbReference type="Proteomes" id="UP000427769">
    <property type="component" value="Chromosome"/>
</dbReference>
<gene>
    <name evidence="2" type="ORF">DSCW_29270</name>
</gene>
<dbReference type="GO" id="GO:0004252">
    <property type="term" value="F:serine-type endopeptidase activity"/>
    <property type="evidence" value="ECO:0007669"/>
    <property type="project" value="InterPro"/>
</dbReference>
<dbReference type="Pfam" id="PF13365">
    <property type="entry name" value="Trypsin_2"/>
    <property type="match status" value="1"/>
</dbReference>
<reference evidence="2 3" key="1">
    <citation type="submission" date="2019-11" db="EMBL/GenBank/DDBJ databases">
        <title>Comparative genomics of hydrocarbon-degrading Desulfosarcina strains.</title>
        <authorList>
            <person name="Watanabe M."/>
            <person name="Kojima H."/>
            <person name="Fukui M."/>
        </authorList>
    </citation>
    <scope>NUCLEOTIDE SEQUENCE [LARGE SCALE GENOMIC DNA]</scope>
    <source>
        <strain evidence="2 3">PP31</strain>
    </source>
</reference>
<evidence type="ECO:0000256" key="1">
    <source>
        <dbReference type="SAM" id="SignalP"/>
    </source>
</evidence>
<name>A0A5K7Z493_9BACT</name>
<dbReference type="InterPro" id="IPR001940">
    <property type="entry name" value="Peptidase_S1C"/>
</dbReference>
<dbReference type="RefSeq" id="WP_170302296.1">
    <property type="nucleotide sequence ID" value="NZ_AP021875.1"/>
</dbReference>
<dbReference type="AlphaFoldDB" id="A0A5K7Z493"/>
<dbReference type="PANTHER" id="PTHR43019:SF23">
    <property type="entry name" value="PROTEASE DO-LIKE 5, CHLOROPLASTIC"/>
    <property type="match status" value="1"/>
</dbReference>
<proteinExistence type="predicted"/>
<dbReference type="GO" id="GO:0006508">
    <property type="term" value="P:proteolysis"/>
    <property type="evidence" value="ECO:0007669"/>
    <property type="project" value="InterPro"/>
</dbReference>
<dbReference type="PANTHER" id="PTHR43019">
    <property type="entry name" value="SERINE ENDOPROTEASE DEGS"/>
    <property type="match status" value="1"/>
</dbReference>